<sequence>MVLGFAAFLPRTGRCGESRAPTSSAGGYACGRGGLEEARRARTATDRRRGSRVWRMKMRNWGGFAAPPEMPDDLPRAVQLLGNATQRRVSPRVRIELERLVGAAPSNKEQAQQWKGFLQQRVQRRIMRDAEVAQALGDPEKEARRKLLCTNRGAANKYLDCLSLPESNAQLSWVFSRLEIARRNAGFLDERDASHMRALIGMVPQTHAEIVRVRNALSKLALRRKRAEYWPPKLPDTELRTHFTIKFLMQRIRDGGHSTEQGEAILIDRLGALPRNVNVARAWVKKLRFTLYMAQKRRDHQAKQEVDALKRKVRALCRLKRAGLATAEQLKELRRADEELAARGACA</sequence>
<accession>A0A5J4YPA0</accession>
<dbReference type="OrthoDB" id="5846at2759"/>
<protein>
    <submittedName>
        <fullName evidence="1">Uncharacterized protein</fullName>
    </submittedName>
</protein>
<proteinExistence type="predicted"/>
<reference evidence="2" key="1">
    <citation type="journal article" date="2019" name="Nat. Commun.">
        <title>Expansion of phycobilisome linker gene families in mesophilic red algae.</title>
        <authorList>
            <person name="Lee J."/>
            <person name="Kim D."/>
            <person name="Bhattacharya D."/>
            <person name="Yoon H.S."/>
        </authorList>
    </citation>
    <scope>NUCLEOTIDE SEQUENCE [LARGE SCALE GENOMIC DNA]</scope>
    <source>
        <strain evidence="2">CCMP 1328</strain>
    </source>
</reference>
<organism evidence="1 2">
    <name type="scientific">Porphyridium purpureum</name>
    <name type="common">Red alga</name>
    <name type="synonym">Porphyridium cruentum</name>
    <dbReference type="NCBI Taxonomy" id="35688"/>
    <lineage>
        <taxon>Eukaryota</taxon>
        <taxon>Rhodophyta</taxon>
        <taxon>Bangiophyceae</taxon>
        <taxon>Porphyridiales</taxon>
        <taxon>Porphyridiaceae</taxon>
        <taxon>Porphyridium</taxon>
    </lineage>
</organism>
<comment type="caution">
    <text evidence="1">The sequence shown here is derived from an EMBL/GenBank/DDBJ whole genome shotgun (WGS) entry which is preliminary data.</text>
</comment>
<dbReference type="EMBL" id="VRMN01000007">
    <property type="protein sequence ID" value="KAA8493128.1"/>
    <property type="molecule type" value="Genomic_DNA"/>
</dbReference>
<gene>
    <name evidence="1" type="ORF">FVE85_8573</name>
</gene>
<dbReference type="AlphaFoldDB" id="A0A5J4YPA0"/>
<evidence type="ECO:0000313" key="2">
    <source>
        <dbReference type="Proteomes" id="UP000324585"/>
    </source>
</evidence>
<keyword evidence="2" id="KW-1185">Reference proteome</keyword>
<name>A0A5J4YPA0_PORPP</name>
<evidence type="ECO:0000313" key="1">
    <source>
        <dbReference type="EMBL" id="KAA8493128.1"/>
    </source>
</evidence>
<dbReference type="Proteomes" id="UP000324585">
    <property type="component" value="Unassembled WGS sequence"/>
</dbReference>
<dbReference type="OMA" id="ERDASHM"/>